<name>A0ABW3KEC7_9GAMM</name>
<comment type="similarity">
    <text evidence="1">Belongs to the FlgM family.</text>
</comment>
<proteinExistence type="inferred from homology"/>
<dbReference type="EMBL" id="JBHTJS010000010">
    <property type="protein sequence ID" value="MFD1007333.1"/>
    <property type="molecule type" value="Genomic_DNA"/>
</dbReference>
<evidence type="ECO:0000256" key="9">
    <source>
        <dbReference type="SAM" id="MobiDB-lite"/>
    </source>
</evidence>
<keyword evidence="11" id="KW-0966">Cell projection</keyword>
<protein>
    <recommendedName>
        <fullName evidence="2">Negative regulator of flagellin synthesis</fullName>
    </recommendedName>
    <alternativeName>
        <fullName evidence="8">Anti-sigma-28 factor</fullName>
    </alternativeName>
</protein>
<dbReference type="SUPFAM" id="SSF101498">
    <property type="entry name" value="Anti-sigma factor FlgM"/>
    <property type="match status" value="1"/>
</dbReference>
<keyword evidence="3" id="KW-0678">Repressor</keyword>
<evidence type="ECO:0000256" key="2">
    <source>
        <dbReference type="ARBA" id="ARBA00017823"/>
    </source>
</evidence>
<keyword evidence="4" id="KW-1005">Bacterial flagellum biogenesis</keyword>
<keyword evidence="6" id="KW-0804">Transcription</keyword>
<keyword evidence="5" id="KW-0805">Transcription regulation</keyword>
<dbReference type="Pfam" id="PF04316">
    <property type="entry name" value="FlgM"/>
    <property type="match status" value="1"/>
</dbReference>
<organism evidence="11 12">
    <name type="scientific">Oceanisphaera ostreae</name>
    <dbReference type="NCBI Taxonomy" id="914151"/>
    <lineage>
        <taxon>Bacteria</taxon>
        <taxon>Pseudomonadati</taxon>
        <taxon>Pseudomonadota</taxon>
        <taxon>Gammaproteobacteria</taxon>
        <taxon>Aeromonadales</taxon>
        <taxon>Aeromonadaceae</taxon>
        <taxon>Oceanisphaera</taxon>
    </lineage>
</organism>
<gene>
    <name evidence="11" type="primary">flgM</name>
    <name evidence="11" type="ORF">ACFQ1C_04070</name>
</gene>
<comment type="function">
    <text evidence="7">Responsible for the coupling of flagellin expression to flagellar assembly by preventing expression of the flagellin genes when a component of the middle class of proteins is defective. It negatively regulates flagellar genes by inhibiting the activity of FliA by directly binding to FliA.</text>
</comment>
<accession>A0ABW3KEC7</accession>
<evidence type="ECO:0000256" key="5">
    <source>
        <dbReference type="ARBA" id="ARBA00023015"/>
    </source>
</evidence>
<dbReference type="RefSeq" id="WP_379557257.1">
    <property type="nucleotide sequence ID" value="NZ_JBHTJS010000010.1"/>
</dbReference>
<dbReference type="NCBIfam" id="TIGR03824">
    <property type="entry name" value="FlgM_jcvi"/>
    <property type="match status" value="1"/>
</dbReference>
<dbReference type="InterPro" id="IPR031316">
    <property type="entry name" value="FlgM_C"/>
</dbReference>
<evidence type="ECO:0000256" key="3">
    <source>
        <dbReference type="ARBA" id="ARBA00022491"/>
    </source>
</evidence>
<evidence type="ECO:0000256" key="4">
    <source>
        <dbReference type="ARBA" id="ARBA00022795"/>
    </source>
</evidence>
<dbReference type="Proteomes" id="UP001597048">
    <property type="component" value="Unassembled WGS sequence"/>
</dbReference>
<sequence length="106" mass="11252">MAIDKLPAGIGNSTPLTNNKYKQHVGSETPPSTTQSAVSANQDSVTLTPQAQRLSQVQQTLVNTPAPDNSARLEALKKAINEGSYQVDSDKLAANISSFEQDLEGL</sequence>
<keyword evidence="11" id="KW-0969">Cilium</keyword>
<dbReference type="InterPro" id="IPR007412">
    <property type="entry name" value="FlgM"/>
</dbReference>
<evidence type="ECO:0000313" key="11">
    <source>
        <dbReference type="EMBL" id="MFD1007333.1"/>
    </source>
</evidence>
<evidence type="ECO:0000256" key="8">
    <source>
        <dbReference type="ARBA" id="ARBA00030117"/>
    </source>
</evidence>
<evidence type="ECO:0000256" key="1">
    <source>
        <dbReference type="ARBA" id="ARBA00005322"/>
    </source>
</evidence>
<comment type="caution">
    <text evidence="11">The sequence shown here is derived from an EMBL/GenBank/DDBJ whole genome shotgun (WGS) entry which is preliminary data.</text>
</comment>
<keyword evidence="11" id="KW-0282">Flagellum</keyword>
<feature type="region of interest" description="Disordered" evidence="9">
    <location>
        <begin position="1"/>
        <end position="44"/>
    </location>
</feature>
<evidence type="ECO:0000256" key="6">
    <source>
        <dbReference type="ARBA" id="ARBA00023163"/>
    </source>
</evidence>
<feature type="compositionally biased region" description="Polar residues" evidence="9">
    <location>
        <begin position="29"/>
        <end position="44"/>
    </location>
</feature>
<keyword evidence="12" id="KW-1185">Reference proteome</keyword>
<feature type="compositionally biased region" description="Polar residues" evidence="9">
    <location>
        <begin position="11"/>
        <end position="20"/>
    </location>
</feature>
<evidence type="ECO:0000256" key="7">
    <source>
        <dbReference type="ARBA" id="ARBA00024739"/>
    </source>
</evidence>
<feature type="domain" description="Anti-sigma-28 factor FlgM C-terminal" evidence="10">
    <location>
        <begin position="43"/>
        <end position="96"/>
    </location>
</feature>
<reference evidence="12" key="1">
    <citation type="journal article" date="2019" name="Int. J. Syst. Evol. Microbiol.">
        <title>The Global Catalogue of Microorganisms (GCM) 10K type strain sequencing project: providing services to taxonomists for standard genome sequencing and annotation.</title>
        <authorList>
            <consortium name="The Broad Institute Genomics Platform"/>
            <consortium name="The Broad Institute Genome Sequencing Center for Infectious Disease"/>
            <person name="Wu L."/>
            <person name="Ma J."/>
        </authorList>
    </citation>
    <scope>NUCLEOTIDE SEQUENCE [LARGE SCALE GENOMIC DNA]</scope>
    <source>
        <strain evidence="12">CCUG 60525</strain>
    </source>
</reference>
<evidence type="ECO:0000259" key="10">
    <source>
        <dbReference type="Pfam" id="PF04316"/>
    </source>
</evidence>
<evidence type="ECO:0000313" key="12">
    <source>
        <dbReference type="Proteomes" id="UP001597048"/>
    </source>
</evidence>
<dbReference type="InterPro" id="IPR035890">
    <property type="entry name" value="Anti-sigma-28_factor_FlgM_sf"/>
</dbReference>